<dbReference type="PANTHER" id="PTHR43283">
    <property type="entry name" value="BETA-LACTAMASE-RELATED"/>
    <property type="match status" value="1"/>
</dbReference>
<evidence type="ECO:0000313" key="2">
    <source>
        <dbReference type="EMBL" id="REC59664.1"/>
    </source>
</evidence>
<dbReference type="PROSITE" id="PS51257">
    <property type="entry name" value="PROKAR_LIPOPROTEIN"/>
    <property type="match status" value="1"/>
</dbReference>
<organism evidence="2 3">
    <name type="scientific">Chryseobacterium pennae</name>
    <dbReference type="NCBI Taxonomy" id="2258962"/>
    <lineage>
        <taxon>Bacteria</taxon>
        <taxon>Pseudomonadati</taxon>
        <taxon>Bacteroidota</taxon>
        <taxon>Flavobacteriia</taxon>
        <taxon>Flavobacteriales</taxon>
        <taxon>Weeksellaceae</taxon>
        <taxon>Chryseobacterium group</taxon>
        <taxon>Chryseobacterium</taxon>
    </lineage>
</organism>
<proteinExistence type="predicted"/>
<keyword evidence="3" id="KW-1185">Reference proteome</keyword>
<name>A0A3D9C1J0_9FLAO</name>
<evidence type="ECO:0000313" key="3">
    <source>
        <dbReference type="Proteomes" id="UP000256686"/>
    </source>
</evidence>
<accession>A0A3D9C1J0</accession>
<feature type="domain" description="Beta-lactamase-related" evidence="1">
    <location>
        <begin position="47"/>
        <end position="375"/>
    </location>
</feature>
<reference evidence="3" key="1">
    <citation type="submission" date="2018-06" db="EMBL/GenBank/DDBJ databases">
        <authorList>
            <person name="Lum Nde A."/>
            <person name="Hugo C."/>
        </authorList>
    </citation>
    <scope>NUCLEOTIDE SEQUENCE [LARGE SCALE GENOMIC DNA]</scope>
    <source>
        <strain evidence="3">1_F178</strain>
    </source>
</reference>
<dbReference type="AlphaFoldDB" id="A0A3D9C1J0"/>
<dbReference type="Pfam" id="PF00144">
    <property type="entry name" value="Beta-lactamase"/>
    <property type="match status" value="1"/>
</dbReference>
<dbReference type="Proteomes" id="UP000256686">
    <property type="component" value="Unassembled WGS sequence"/>
</dbReference>
<sequence>MKKLEIISFSLFLLASLGCGKNENQDYQSNLDKAVRNIHNSLQKELKTSIPSLSVYVVSPKGTLFSTITGANGTVINENTYFRFASNTKNFTSTAILKMMQDGWLHLDDEITEMIPGTNIPYTPDGADWNFPNKSQITIRQLLQHNAGVYDITNDASKYNINGQTYTEYMLDNFPDHQFSTPEYVKILTKNSLTYGAPNTVYHYSNTGYSILSEIISRIYSQKAGMNKTYSNYMYDYIVGPGTKVPLKIKFPELASDKQLPAPYVKGLIKYDSHDEFTNLKNTSAHIGEGNGIGTMKMLSEYIRSIMKAENVLNASSVKLMRTNKGPATTPEQHNYSLGCFYIPGVGYGHNGATEGYLSMMLYDPETDFSVVVLMPFWDLRNNMKDFPKCINTLNTAAAEAKKVVGY</sequence>
<evidence type="ECO:0000259" key="1">
    <source>
        <dbReference type="Pfam" id="PF00144"/>
    </source>
</evidence>
<dbReference type="RefSeq" id="WP_115973440.1">
    <property type="nucleotide sequence ID" value="NZ_QNVT01000034.1"/>
</dbReference>
<protein>
    <recommendedName>
        <fullName evidence="1">Beta-lactamase-related domain-containing protein</fullName>
    </recommendedName>
</protein>
<comment type="caution">
    <text evidence="2">The sequence shown here is derived from an EMBL/GenBank/DDBJ whole genome shotgun (WGS) entry which is preliminary data.</text>
</comment>
<gene>
    <name evidence="2" type="ORF">DRF65_25040</name>
</gene>
<dbReference type="Gene3D" id="3.40.710.10">
    <property type="entry name" value="DD-peptidase/beta-lactamase superfamily"/>
    <property type="match status" value="1"/>
</dbReference>
<dbReference type="InterPro" id="IPR012338">
    <property type="entry name" value="Beta-lactam/transpept-like"/>
</dbReference>
<dbReference type="PANTHER" id="PTHR43283:SF3">
    <property type="entry name" value="BETA-LACTAMASE FAMILY PROTEIN (AFU_ORTHOLOGUE AFUA_5G07500)"/>
    <property type="match status" value="1"/>
</dbReference>
<dbReference type="EMBL" id="QNVT01000034">
    <property type="protein sequence ID" value="REC59664.1"/>
    <property type="molecule type" value="Genomic_DNA"/>
</dbReference>
<dbReference type="SUPFAM" id="SSF56601">
    <property type="entry name" value="beta-lactamase/transpeptidase-like"/>
    <property type="match status" value="1"/>
</dbReference>
<dbReference type="InterPro" id="IPR001466">
    <property type="entry name" value="Beta-lactam-related"/>
</dbReference>
<dbReference type="InterPro" id="IPR050789">
    <property type="entry name" value="Diverse_Enzym_Activities"/>
</dbReference>